<evidence type="ECO:0000313" key="1">
    <source>
        <dbReference type="EMBL" id="MDR6242114.1"/>
    </source>
</evidence>
<reference evidence="1" key="1">
    <citation type="submission" date="2023-07" db="EMBL/GenBank/DDBJ databases">
        <title>Genomic Encyclopedia of Type Strains, Phase IV (KMG-IV): sequencing the most valuable type-strain genomes for metagenomic binning, comparative biology and taxonomic classification.</title>
        <authorList>
            <person name="Goeker M."/>
        </authorList>
    </citation>
    <scope>NUCLEOTIDE SEQUENCE</scope>
    <source>
        <strain evidence="1">DSM 26174</strain>
    </source>
</reference>
<sequence length="94" mass="10838">MKSRRKFTPEFKAKVALAAIKEQKTIAILAQEFDLSPTQINTWKREFLNNASSLFKKNSDRKEATDSLEKEKETLYSKIGQLQVEVDFLKKALS</sequence>
<dbReference type="EMBL" id="JAVDQD010000025">
    <property type="protein sequence ID" value="MDR6242114.1"/>
    <property type="molecule type" value="Genomic_DNA"/>
</dbReference>
<dbReference type="InterPro" id="IPR009057">
    <property type="entry name" value="Homeodomain-like_sf"/>
</dbReference>
<dbReference type="Pfam" id="PF01527">
    <property type="entry name" value="HTH_Tnp_1"/>
    <property type="match status" value="1"/>
</dbReference>
<dbReference type="SUPFAM" id="SSF46689">
    <property type="entry name" value="Homeodomain-like"/>
    <property type="match status" value="1"/>
</dbReference>
<dbReference type="GO" id="GO:0004803">
    <property type="term" value="F:transposase activity"/>
    <property type="evidence" value="ECO:0007669"/>
    <property type="project" value="InterPro"/>
</dbReference>
<dbReference type="Proteomes" id="UP001185092">
    <property type="component" value="Unassembled WGS sequence"/>
</dbReference>
<proteinExistence type="predicted"/>
<dbReference type="AlphaFoldDB" id="A0AAE3XUC5"/>
<dbReference type="InterPro" id="IPR036388">
    <property type="entry name" value="WH-like_DNA-bd_sf"/>
</dbReference>
<name>A0AAE3XUC5_9BACT</name>
<protein>
    <submittedName>
        <fullName evidence="1">Transposase</fullName>
    </submittedName>
</protein>
<evidence type="ECO:0000313" key="2">
    <source>
        <dbReference type="Proteomes" id="UP001185092"/>
    </source>
</evidence>
<dbReference type="RefSeq" id="WP_338390266.1">
    <property type="nucleotide sequence ID" value="NZ_AP025305.1"/>
</dbReference>
<dbReference type="GO" id="GO:0003677">
    <property type="term" value="F:DNA binding"/>
    <property type="evidence" value="ECO:0007669"/>
    <property type="project" value="InterPro"/>
</dbReference>
<gene>
    <name evidence="1" type="ORF">HNQ88_005211</name>
</gene>
<organism evidence="1 2">
    <name type="scientific">Aureibacter tunicatorum</name>
    <dbReference type="NCBI Taxonomy" id="866807"/>
    <lineage>
        <taxon>Bacteria</taxon>
        <taxon>Pseudomonadati</taxon>
        <taxon>Bacteroidota</taxon>
        <taxon>Cytophagia</taxon>
        <taxon>Cytophagales</taxon>
        <taxon>Persicobacteraceae</taxon>
        <taxon>Aureibacter</taxon>
    </lineage>
</organism>
<accession>A0AAE3XUC5</accession>
<comment type="caution">
    <text evidence="1">The sequence shown here is derived from an EMBL/GenBank/DDBJ whole genome shotgun (WGS) entry which is preliminary data.</text>
</comment>
<dbReference type="Gene3D" id="1.10.10.10">
    <property type="entry name" value="Winged helix-like DNA-binding domain superfamily/Winged helix DNA-binding domain"/>
    <property type="match status" value="1"/>
</dbReference>
<dbReference type="InterPro" id="IPR002514">
    <property type="entry name" value="Transposase_8"/>
</dbReference>
<keyword evidence="2" id="KW-1185">Reference proteome</keyword>
<dbReference type="GO" id="GO:0006313">
    <property type="term" value="P:DNA transposition"/>
    <property type="evidence" value="ECO:0007669"/>
    <property type="project" value="InterPro"/>
</dbReference>